<name>E9I4M7_DAPPU</name>
<dbReference type="Proteomes" id="UP000000305">
    <property type="component" value="Unassembled WGS sequence"/>
</dbReference>
<organism evidence="9 10">
    <name type="scientific">Daphnia pulex</name>
    <name type="common">Water flea</name>
    <dbReference type="NCBI Taxonomy" id="6669"/>
    <lineage>
        <taxon>Eukaryota</taxon>
        <taxon>Metazoa</taxon>
        <taxon>Ecdysozoa</taxon>
        <taxon>Arthropoda</taxon>
        <taxon>Crustacea</taxon>
        <taxon>Branchiopoda</taxon>
        <taxon>Diplostraca</taxon>
        <taxon>Cladocera</taxon>
        <taxon>Anomopoda</taxon>
        <taxon>Daphniidae</taxon>
        <taxon>Daphnia</taxon>
    </lineage>
</organism>
<dbReference type="KEGG" id="dpx:DAPPUDRAFT_340718"/>
<dbReference type="Gene3D" id="1.20.1070.10">
    <property type="entry name" value="Rhodopsin 7-helix transmembrane proteins"/>
    <property type="match status" value="1"/>
</dbReference>
<accession>E9I4M7</accession>
<keyword evidence="3" id="KW-1003">Cell membrane</keyword>
<evidence type="ECO:0000256" key="7">
    <source>
        <dbReference type="SAM" id="Phobius"/>
    </source>
</evidence>
<feature type="transmembrane region" description="Helical" evidence="7">
    <location>
        <begin position="166"/>
        <end position="193"/>
    </location>
</feature>
<evidence type="ECO:0000313" key="9">
    <source>
        <dbReference type="EMBL" id="EFX61054.1"/>
    </source>
</evidence>
<evidence type="ECO:0000256" key="4">
    <source>
        <dbReference type="ARBA" id="ARBA00022692"/>
    </source>
</evidence>
<evidence type="ECO:0000256" key="3">
    <source>
        <dbReference type="ARBA" id="ARBA00022475"/>
    </source>
</evidence>
<reference evidence="9 10" key="1">
    <citation type="journal article" date="2011" name="Science">
        <title>The ecoresponsive genome of Daphnia pulex.</title>
        <authorList>
            <person name="Colbourne J.K."/>
            <person name="Pfrender M.E."/>
            <person name="Gilbert D."/>
            <person name="Thomas W.K."/>
            <person name="Tucker A."/>
            <person name="Oakley T.H."/>
            <person name="Tokishita S."/>
            <person name="Aerts A."/>
            <person name="Arnold G.J."/>
            <person name="Basu M.K."/>
            <person name="Bauer D.J."/>
            <person name="Caceres C.E."/>
            <person name="Carmel L."/>
            <person name="Casola C."/>
            <person name="Choi J.H."/>
            <person name="Detter J.C."/>
            <person name="Dong Q."/>
            <person name="Dusheyko S."/>
            <person name="Eads B.D."/>
            <person name="Frohlich T."/>
            <person name="Geiler-Samerotte K.A."/>
            <person name="Gerlach D."/>
            <person name="Hatcher P."/>
            <person name="Jogdeo S."/>
            <person name="Krijgsveld J."/>
            <person name="Kriventseva E.V."/>
            <person name="Kultz D."/>
            <person name="Laforsch C."/>
            <person name="Lindquist E."/>
            <person name="Lopez J."/>
            <person name="Manak J.R."/>
            <person name="Muller J."/>
            <person name="Pangilinan J."/>
            <person name="Patwardhan R.P."/>
            <person name="Pitluck S."/>
            <person name="Pritham E.J."/>
            <person name="Rechtsteiner A."/>
            <person name="Rho M."/>
            <person name="Rogozin I.B."/>
            <person name="Sakarya O."/>
            <person name="Salamov A."/>
            <person name="Schaack S."/>
            <person name="Shapiro H."/>
            <person name="Shiga Y."/>
            <person name="Skalitzky C."/>
            <person name="Smith Z."/>
            <person name="Souvorov A."/>
            <person name="Sung W."/>
            <person name="Tang Z."/>
            <person name="Tsuchiya D."/>
            <person name="Tu H."/>
            <person name="Vos H."/>
            <person name="Wang M."/>
            <person name="Wolf Y.I."/>
            <person name="Yamagata H."/>
            <person name="Yamada T."/>
            <person name="Ye Y."/>
            <person name="Shaw J.R."/>
            <person name="Andrews J."/>
            <person name="Crease T.J."/>
            <person name="Tang H."/>
            <person name="Lucas S.M."/>
            <person name="Robertson H.M."/>
            <person name="Bork P."/>
            <person name="Koonin E.V."/>
            <person name="Zdobnov E.M."/>
            <person name="Grigoriev I.V."/>
            <person name="Lynch M."/>
            <person name="Boore J.L."/>
        </authorList>
    </citation>
    <scope>NUCLEOTIDE SEQUENCE [LARGE SCALE GENOMIC DNA]</scope>
</reference>
<feature type="domain" description="G-protein coupled receptors family 1 profile" evidence="8">
    <location>
        <begin position="36"/>
        <end position="327"/>
    </location>
</feature>
<evidence type="ECO:0000259" key="8">
    <source>
        <dbReference type="PROSITE" id="PS50262"/>
    </source>
</evidence>
<feature type="transmembrane region" description="Helical" evidence="7">
    <location>
        <begin position="90"/>
        <end position="114"/>
    </location>
</feature>
<feature type="transmembrane region" description="Helical" evidence="7">
    <location>
        <begin position="135"/>
        <end position="160"/>
    </location>
</feature>
<dbReference type="SUPFAM" id="SSF81321">
    <property type="entry name" value="Family A G protein-coupled receptor-like"/>
    <property type="match status" value="1"/>
</dbReference>
<feature type="transmembrane region" description="Helical" evidence="7">
    <location>
        <begin position="271"/>
        <end position="293"/>
    </location>
</feature>
<keyword evidence="5 7" id="KW-1133">Transmembrane helix</keyword>
<dbReference type="PhylomeDB" id="E9I4M7"/>
<dbReference type="EMBL" id="GL735111">
    <property type="protein sequence ID" value="EFX61054.1"/>
    <property type="molecule type" value="Genomic_DNA"/>
</dbReference>
<evidence type="ECO:0000256" key="6">
    <source>
        <dbReference type="ARBA" id="ARBA00023136"/>
    </source>
</evidence>
<proteinExistence type="inferred from homology"/>
<dbReference type="HOGENOM" id="CLU_055342_1_0_1"/>
<sequence>MNNTSQDNRDFLNPNFNVNTFLVTTKLFCCSLGIPLNLQIVKTIIRLLRLGYKSRHIFLLSVFVSYLLTFVHPLVELTYCAILPLECGEFVCVVLVVISGLPHALLLLNMCLALTDRFLAIKFPLMHQNKMTSRLAKSTIIVCNISLVFHLKFVYIMGIAPLRCEIWLVHITVVELTILILFVSYIILSVVVYRQTEGRFRASETSRTPGGAFDQEMVVIAGGIVTESRQLTTYGSEFLDARPLRNRSANNVRPAAEPVPVDRDLEASRSLVMVIPLVLTVCPLLILLLAFLFCQLSSQFDCSIFTWLVTYFKELSLIQAVYNPLIFLWKNEELRKALLAIN</sequence>
<comment type="subcellular location">
    <subcellularLocation>
        <location evidence="1">Cell membrane</location>
        <topology evidence="1">Multi-pass membrane protein</topology>
    </subcellularLocation>
</comment>
<dbReference type="GO" id="GO:0004930">
    <property type="term" value="F:G protein-coupled receptor activity"/>
    <property type="evidence" value="ECO:0007669"/>
    <property type="project" value="InterPro"/>
</dbReference>
<dbReference type="GO" id="GO:0005886">
    <property type="term" value="C:plasma membrane"/>
    <property type="evidence" value="ECO:0007669"/>
    <property type="project" value="UniProtKB-SubCell"/>
</dbReference>
<evidence type="ECO:0000256" key="5">
    <source>
        <dbReference type="ARBA" id="ARBA00022989"/>
    </source>
</evidence>
<keyword evidence="10" id="KW-1185">Reference proteome</keyword>
<dbReference type="Pfam" id="PF00001">
    <property type="entry name" value="7tm_1"/>
    <property type="match status" value="1"/>
</dbReference>
<dbReference type="PROSITE" id="PS50262">
    <property type="entry name" value="G_PROTEIN_RECEP_F1_2"/>
    <property type="match status" value="1"/>
</dbReference>
<dbReference type="PANTHER" id="PTHR22750">
    <property type="entry name" value="G-PROTEIN COUPLED RECEPTOR"/>
    <property type="match status" value="1"/>
</dbReference>
<evidence type="ECO:0000256" key="1">
    <source>
        <dbReference type="ARBA" id="ARBA00004651"/>
    </source>
</evidence>
<keyword evidence="4 7" id="KW-0812">Transmembrane</keyword>
<dbReference type="InterPro" id="IPR017452">
    <property type="entry name" value="GPCR_Rhodpsn_7TM"/>
</dbReference>
<dbReference type="InParanoid" id="E9I4M7"/>
<gene>
    <name evidence="9" type="ORF">DAPPUDRAFT_340718</name>
</gene>
<evidence type="ECO:0000256" key="2">
    <source>
        <dbReference type="ARBA" id="ARBA00010663"/>
    </source>
</evidence>
<dbReference type="InterPro" id="IPR000276">
    <property type="entry name" value="GPCR_Rhodpsn"/>
</dbReference>
<keyword evidence="6 7" id="KW-0472">Membrane</keyword>
<evidence type="ECO:0000313" key="10">
    <source>
        <dbReference type="Proteomes" id="UP000000305"/>
    </source>
</evidence>
<dbReference type="AlphaFoldDB" id="E9I4M7"/>
<protein>
    <recommendedName>
        <fullName evidence="8">G-protein coupled receptors family 1 profile domain-containing protein</fullName>
    </recommendedName>
</protein>
<feature type="transmembrane region" description="Helical" evidence="7">
    <location>
        <begin position="57"/>
        <end position="75"/>
    </location>
</feature>
<comment type="similarity">
    <text evidence="2">Belongs to the G-protein coupled receptor 1 family.</text>
</comment>